<dbReference type="InterPro" id="IPR026082">
    <property type="entry name" value="ABCA"/>
</dbReference>
<evidence type="ECO:0000256" key="9">
    <source>
        <dbReference type="SAM" id="Phobius"/>
    </source>
</evidence>
<evidence type="ECO:0000256" key="6">
    <source>
        <dbReference type="ARBA" id="ARBA00022840"/>
    </source>
</evidence>
<keyword evidence="5" id="KW-0547">Nucleotide-binding</keyword>
<dbReference type="PANTHER" id="PTHR19229">
    <property type="entry name" value="ATP-BINDING CASSETTE TRANSPORTER SUBFAMILY A ABCA"/>
    <property type="match status" value="1"/>
</dbReference>
<protein>
    <recommendedName>
        <fullName evidence="10">ABC transporter domain-containing protein</fullName>
    </recommendedName>
</protein>
<evidence type="ECO:0000313" key="11">
    <source>
        <dbReference type="EMBL" id="CAF0773747.1"/>
    </source>
</evidence>
<comment type="similarity">
    <text evidence="2">Belongs to the ABC transporter superfamily. ABCA family.</text>
</comment>
<organism evidence="11 12">
    <name type="scientific">Adineta steineri</name>
    <dbReference type="NCBI Taxonomy" id="433720"/>
    <lineage>
        <taxon>Eukaryota</taxon>
        <taxon>Metazoa</taxon>
        <taxon>Spiralia</taxon>
        <taxon>Gnathifera</taxon>
        <taxon>Rotifera</taxon>
        <taxon>Eurotatoria</taxon>
        <taxon>Bdelloidea</taxon>
        <taxon>Adinetida</taxon>
        <taxon>Adinetidae</taxon>
        <taxon>Adineta</taxon>
    </lineage>
</organism>
<accession>A0A813QX64</accession>
<dbReference type="InterPro" id="IPR003439">
    <property type="entry name" value="ABC_transporter-like_ATP-bd"/>
</dbReference>
<evidence type="ECO:0000256" key="8">
    <source>
        <dbReference type="ARBA" id="ARBA00023136"/>
    </source>
</evidence>
<dbReference type="Pfam" id="PF23321">
    <property type="entry name" value="R1_ABCA1"/>
    <property type="match status" value="1"/>
</dbReference>
<dbReference type="SMART" id="SM00382">
    <property type="entry name" value="AAA"/>
    <property type="match status" value="1"/>
</dbReference>
<dbReference type="Proteomes" id="UP000663845">
    <property type="component" value="Unassembled WGS sequence"/>
</dbReference>
<comment type="caution">
    <text evidence="11">The sequence shown here is derived from an EMBL/GenBank/DDBJ whole genome shotgun (WGS) entry which is preliminary data.</text>
</comment>
<dbReference type="GO" id="GO:0005524">
    <property type="term" value="F:ATP binding"/>
    <property type="evidence" value="ECO:0007669"/>
    <property type="project" value="UniProtKB-KW"/>
</dbReference>
<dbReference type="Pfam" id="PF00005">
    <property type="entry name" value="ABC_tran"/>
    <property type="match status" value="1"/>
</dbReference>
<feature type="transmembrane region" description="Helical" evidence="9">
    <location>
        <begin position="121"/>
        <end position="142"/>
    </location>
</feature>
<feature type="transmembrane region" description="Helical" evidence="9">
    <location>
        <begin position="21"/>
        <end position="41"/>
    </location>
</feature>
<evidence type="ECO:0000256" key="5">
    <source>
        <dbReference type="ARBA" id="ARBA00022741"/>
    </source>
</evidence>
<dbReference type="GO" id="GO:0140359">
    <property type="term" value="F:ABC-type transporter activity"/>
    <property type="evidence" value="ECO:0007669"/>
    <property type="project" value="InterPro"/>
</dbReference>
<dbReference type="GO" id="GO:0016020">
    <property type="term" value="C:membrane"/>
    <property type="evidence" value="ECO:0007669"/>
    <property type="project" value="UniProtKB-SubCell"/>
</dbReference>
<keyword evidence="3" id="KW-0813">Transport</keyword>
<evidence type="ECO:0000256" key="4">
    <source>
        <dbReference type="ARBA" id="ARBA00022692"/>
    </source>
</evidence>
<keyword evidence="7 9" id="KW-1133">Transmembrane helix</keyword>
<feature type="domain" description="ABC transporter" evidence="10">
    <location>
        <begin position="195"/>
        <end position="427"/>
    </location>
</feature>
<evidence type="ECO:0000313" key="12">
    <source>
        <dbReference type="Proteomes" id="UP000663845"/>
    </source>
</evidence>
<evidence type="ECO:0000256" key="1">
    <source>
        <dbReference type="ARBA" id="ARBA00004141"/>
    </source>
</evidence>
<evidence type="ECO:0000256" key="3">
    <source>
        <dbReference type="ARBA" id="ARBA00022448"/>
    </source>
</evidence>
<dbReference type="CDD" id="cd03263">
    <property type="entry name" value="ABC_subfamily_A"/>
    <property type="match status" value="1"/>
</dbReference>
<dbReference type="PANTHER" id="PTHR19229:SF250">
    <property type="entry name" value="ABC TRANSPORTER DOMAIN-CONTAINING PROTEIN-RELATED"/>
    <property type="match status" value="1"/>
</dbReference>
<keyword evidence="4 9" id="KW-0812">Transmembrane</keyword>
<dbReference type="InterPro" id="IPR027417">
    <property type="entry name" value="P-loop_NTPase"/>
</dbReference>
<dbReference type="GO" id="GO:0005319">
    <property type="term" value="F:lipid transporter activity"/>
    <property type="evidence" value="ECO:0007669"/>
    <property type="project" value="TreeGrafter"/>
</dbReference>
<comment type="subcellular location">
    <subcellularLocation>
        <location evidence="1">Membrane</location>
        <topology evidence="1">Multi-pass membrane protein</topology>
    </subcellularLocation>
</comment>
<proteinExistence type="inferred from homology"/>
<keyword evidence="8 9" id="KW-0472">Membrane</keyword>
<dbReference type="SUPFAM" id="SSF52540">
    <property type="entry name" value="P-loop containing nucleoside triphosphate hydrolases"/>
    <property type="match status" value="1"/>
</dbReference>
<dbReference type="InterPro" id="IPR056264">
    <property type="entry name" value="R2_ABCA1-4-like"/>
</dbReference>
<dbReference type="Gene3D" id="3.40.50.300">
    <property type="entry name" value="P-loop containing nucleotide triphosphate hydrolases"/>
    <property type="match status" value="1"/>
</dbReference>
<evidence type="ECO:0000256" key="7">
    <source>
        <dbReference type="ARBA" id="ARBA00022989"/>
    </source>
</evidence>
<name>A0A813QX64_9BILA</name>
<evidence type="ECO:0000259" key="10">
    <source>
        <dbReference type="PROSITE" id="PS50893"/>
    </source>
</evidence>
<sequence length="530" mass="59932">MYILASIPFVYVFSFIPKTSIMGFTNFFILNVIICIIDAVANSFTVFTKNDNPSAGPTKSFKTVTNLQWLFSILLPTINLKHAISNLLLHSNNVCITISNKMVGTKLATDAPWMSIERPGVGAQFIIFIVQMLFWWFVLSIIESRLRIRQAWQRCFRKDDSVTTDQWNDSHLDEDVRRERESILQDNETTKSSVILVRDLIKQFKKRKSIYTAVDHLNFHVHKRACFGLLGANGAGKTTTFRMLVNDIKPTSGNLIINGKNINQMTRDLEIGFCPQFEWLVNDLSVLETLILFARLKGVSGTEILEMCQNIMNIFGLEMYEKRAVQKLSGGNKRKVSAALAFMANPALVFLDEPTTGLDAAAKRKFWKVIRAARDVGLTIIMTSHSMEECEALCTKIGIMKTGQFMCLGSLQHLRNRFSTGYAVQVKVAIDDVEKIKEDLISNLPGIEIQAQHNEMLFCNIPFSNDNNQMQLSFNLGHVFGILNSRKEQKLIESYSVTQTTLEQIFVQLAGEDEDAEVSPNQIPNTNQSK</sequence>
<reference evidence="11" key="1">
    <citation type="submission" date="2021-02" db="EMBL/GenBank/DDBJ databases">
        <authorList>
            <person name="Nowell W R."/>
        </authorList>
    </citation>
    <scope>NUCLEOTIDE SEQUENCE</scope>
</reference>
<dbReference type="GO" id="GO:0016887">
    <property type="term" value="F:ATP hydrolysis activity"/>
    <property type="evidence" value="ECO:0007669"/>
    <property type="project" value="InterPro"/>
</dbReference>
<dbReference type="FunFam" id="3.40.50.300:FF:000335">
    <property type="entry name" value="ATP binding cassette subfamily A member 5"/>
    <property type="match status" value="1"/>
</dbReference>
<dbReference type="PROSITE" id="PS50893">
    <property type="entry name" value="ABC_TRANSPORTER_2"/>
    <property type="match status" value="1"/>
</dbReference>
<keyword evidence="6" id="KW-0067">ATP-binding</keyword>
<dbReference type="AlphaFoldDB" id="A0A813QX64"/>
<dbReference type="InterPro" id="IPR003593">
    <property type="entry name" value="AAA+_ATPase"/>
</dbReference>
<evidence type="ECO:0000256" key="2">
    <source>
        <dbReference type="ARBA" id="ARBA00008869"/>
    </source>
</evidence>
<gene>
    <name evidence="11" type="ORF">JYZ213_LOCUS3770</name>
</gene>
<dbReference type="EMBL" id="CAJNOG010000020">
    <property type="protein sequence ID" value="CAF0773747.1"/>
    <property type="molecule type" value="Genomic_DNA"/>
</dbReference>